<evidence type="ECO:0000313" key="8">
    <source>
        <dbReference type="EMBL" id="MBK1877756.1"/>
    </source>
</evidence>
<comment type="caution">
    <text evidence="8">The sequence shown here is derived from an EMBL/GenBank/DDBJ whole genome shotgun (WGS) entry which is preliminary data.</text>
</comment>
<keyword evidence="4" id="KW-1134">Transmembrane beta strand</keyword>
<proteinExistence type="inferred from homology"/>
<sequence length="488" mass="54511">MSDDDRSVTPYIEWNPRPLALSGETLQLSVEEAIFTALDRNRELRIQTLEPVKAGAFELIERGQFQPQLYGLFRASEEEVSENSRATGEQFSVTGSNAAGEIGVRQNLASGTNLEFSVEQSRSISSRTPEQQAARLGLSVTQSLLRGYGPAVNLASVRQAEVNTLASRYELRGYTEAFVAEVETAYWRYVLAREEITIFESSLELARRERDEIEERIEVGSLSETDGALVRGEVARRESALIDAKADLANQRYRLARLLNANLDGSLEFEIEASSNPSVEYEPLNEIGERIELALIKRPDLNEAKLRLEQDRLQTVVTKNGLLPRLDLFVTLGKTGYADTFLESFENITEDSYDVTAGLRFNQYIGNAPARGRDLIARTNREQAADAVLNHEQIVRLDVRLAANEVERARQQIEATAQIRQHLIETVKGERERLQVGSTTALQVAAAARDLLASRIQEVKALVSYRLALIDLYLAEGSLLERRGISIP</sequence>
<dbReference type="GO" id="GO:1990281">
    <property type="term" value="C:efflux pump complex"/>
    <property type="evidence" value="ECO:0007669"/>
    <property type="project" value="TreeGrafter"/>
</dbReference>
<dbReference type="GO" id="GO:0009279">
    <property type="term" value="C:cell outer membrane"/>
    <property type="evidence" value="ECO:0007669"/>
    <property type="project" value="UniProtKB-SubCell"/>
</dbReference>
<dbReference type="Gene3D" id="1.20.1600.10">
    <property type="entry name" value="Outer membrane efflux proteins (OEP)"/>
    <property type="match status" value="1"/>
</dbReference>
<dbReference type="PANTHER" id="PTHR30026:SF20">
    <property type="entry name" value="OUTER MEMBRANE PROTEIN TOLC"/>
    <property type="match status" value="1"/>
</dbReference>
<dbReference type="GO" id="GO:0015562">
    <property type="term" value="F:efflux transmembrane transporter activity"/>
    <property type="evidence" value="ECO:0007669"/>
    <property type="project" value="InterPro"/>
</dbReference>
<reference evidence="8" key="1">
    <citation type="submission" date="2021-01" db="EMBL/GenBank/DDBJ databases">
        <title>Modified the classification status of verrucomicrobia.</title>
        <authorList>
            <person name="Feng X."/>
        </authorList>
    </citation>
    <scope>NUCLEOTIDE SEQUENCE</scope>
    <source>
        <strain evidence="8">KCTC 13126</strain>
    </source>
</reference>
<dbReference type="InterPro" id="IPR003423">
    <property type="entry name" value="OMP_efflux"/>
</dbReference>
<evidence type="ECO:0000256" key="7">
    <source>
        <dbReference type="ARBA" id="ARBA00023237"/>
    </source>
</evidence>
<comment type="similarity">
    <text evidence="2">Belongs to the outer membrane factor (OMF) (TC 1.B.17) family.</text>
</comment>
<dbReference type="RefSeq" id="WP_200355970.1">
    <property type="nucleotide sequence ID" value="NZ_JAENIL010000022.1"/>
</dbReference>
<dbReference type="Proteomes" id="UP000617628">
    <property type="component" value="Unassembled WGS sequence"/>
</dbReference>
<keyword evidence="7" id="KW-0998">Cell outer membrane</keyword>
<keyword evidence="5" id="KW-0812">Transmembrane</keyword>
<gene>
    <name evidence="8" type="ORF">JIN87_12835</name>
</gene>
<keyword evidence="9" id="KW-1185">Reference proteome</keyword>
<organism evidence="8 9">
    <name type="scientific">Pelagicoccus mobilis</name>
    <dbReference type="NCBI Taxonomy" id="415221"/>
    <lineage>
        <taxon>Bacteria</taxon>
        <taxon>Pseudomonadati</taxon>
        <taxon>Verrucomicrobiota</taxon>
        <taxon>Opitutia</taxon>
        <taxon>Puniceicoccales</taxon>
        <taxon>Pelagicoccaceae</taxon>
        <taxon>Pelagicoccus</taxon>
    </lineage>
</organism>
<evidence type="ECO:0000256" key="1">
    <source>
        <dbReference type="ARBA" id="ARBA00004442"/>
    </source>
</evidence>
<keyword evidence="3" id="KW-0813">Transport</keyword>
<comment type="subcellular location">
    <subcellularLocation>
        <location evidence="1">Cell outer membrane</location>
    </subcellularLocation>
</comment>
<keyword evidence="6" id="KW-0472">Membrane</keyword>
<dbReference type="Pfam" id="PF02321">
    <property type="entry name" value="OEP"/>
    <property type="match status" value="2"/>
</dbReference>
<evidence type="ECO:0000313" key="9">
    <source>
        <dbReference type="Proteomes" id="UP000617628"/>
    </source>
</evidence>
<dbReference type="EMBL" id="JAENIL010000022">
    <property type="protein sequence ID" value="MBK1877756.1"/>
    <property type="molecule type" value="Genomic_DNA"/>
</dbReference>
<dbReference type="SUPFAM" id="SSF56954">
    <property type="entry name" value="Outer membrane efflux proteins (OEP)"/>
    <property type="match status" value="1"/>
</dbReference>
<dbReference type="AlphaFoldDB" id="A0A934RZI9"/>
<protein>
    <submittedName>
        <fullName evidence="8">TolC family protein</fullName>
    </submittedName>
</protein>
<dbReference type="GO" id="GO:0015288">
    <property type="term" value="F:porin activity"/>
    <property type="evidence" value="ECO:0007669"/>
    <property type="project" value="TreeGrafter"/>
</dbReference>
<evidence type="ECO:0000256" key="6">
    <source>
        <dbReference type="ARBA" id="ARBA00023136"/>
    </source>
</evidence>
<evidence type="ECO:0000256" key="3">
    <source>
        <dbReference type="ARBA" id="ARBA00022448"/>
    </source>
</evidence>
<accession>A0A934RZI9</accession>
<dbReference type="PANTHER" id="PTHR30026">
    <property type="entry name" value="OUTER MEMBRANE PROTEIN TOLC"/>
    <property type="match status" value="1"/>
</dbReference>
<evidence type="ECO:0000256" key="2">
    <source>
        <dbReference type="ARBA" id="ARBA00007613"/>
    </source>
</evidence>
<dbReference type="InterPro" id="IPR051906">
    <property type="entry name" value="TolC-like"/>
</dbReference>
<evidence type="ECO:0000256" key="4">
    <source>
        <dbReference type="ARBA" id="ARBA00022452"/>
    </source>
</evidence>
<evidence type="ECO:0000256" key="5">
    <source>
        <dbReference type="ARBA" id="ARBA00022692"/>
    </source>
</evidence>
<name>A0A934RZI9_9BACT</name>